<sequence>MPMLFCNAITSVLWSFEPYLIVQYKII</sequence>
<dbReference type="AlphaFoldDB" id="A0A0E9U8I4"/>
<protein>
    <submittedName>
        <fullName evidence="1">Uncharacterized protein</fullName>
    </submittedName>
</protein>
<reference evidence="1" key="1">
    <citation type="submission" date="2014-11" db="EMBL/GenBank/DDBJ databases">
        <authorList>
            <person name="Amaro Gonzalez C."/>
        </authorList>
    </citation>
    <scope>NUCLEOTIDE SEQUENCE</scope>
</reference>
<evidence type="ECO:0000313" key="1">
    <source>
        <dbReference type="EMBL" id="JAH62161.1"/>
    </source>
</evidence>
<dbReference type="EMBL" id="GBXM01046416">
    <property type="protein sequence ID" value="JAH62161.1"/>
    <property type="molecule type" value="Transcribed_RNA"/>
</dbReference>
<reference evidence="1" key="2">
    <citation type="journal article" date="2015" name="Fish Shellfish Immunol.">
        <title>Early steps in the European eel (Anguilla anguilla)-Vibrio vulnificus interaction in the gills: Role of the RtxA13 toxin.</title>
        <authorList>
            <person name="Callol A."/>
            <person name="Pajuelo D."/>
            <person name="Ebbesson L."/>
            <person name="Teles M."/>
            <person name="MacKenzie S."/>
            <person name="Amaro C."/>
        </authorList>
    </citation>
    <scope>NUCLEOTIDE SEQUENCE</scope>
</reference>
<organism evidence="1">
    <name type="scientific">Anguilla anguilla</name>
    <name type="common">European freshwater eel</name>
    <name type="synonym">Muraena anguilla</name>
    <dbReference type="NCBI Taxonomy" id="7936"/>
    <lineage>
        <taxon>Eukaryota</taxon>
        <taxon>Metazoa</taxon>
        <taxon>Chordata</taxon>
        <taxon>Craniata</taxon>
        <taxon>Vertebrata</taxon>
        <taxon>Euteleostomi</taxon>
        <taxon>Actinopterygii</taxon>
        <taxon>Neopterygii</taxon>
        <taxon>Teleostei</taxon>
        <taxon>Anguilliformes</taxon>
        <taxon>Anguillidae</taxon>
        <taxon>Anguilla</taxon>
    </lineage>
</organism>
<accession>A0A0E9U8I4</accession>
<name>A0A0E9U8I4_ANGAN</name>
<proteinExistence type="predicted"/>